<organism evidence="1 2">
    <name type="scientific">Desertifilum tharense IPPAS B-1220</name>
    <dbReference type="NCBI Taxonomy" id="1781255"/>
    <lineage>
        <taxon>Bacteria</taxon>
        <taxon>Bacillati</taxon>
        <taxon>Cyanobacteriota</taxon>
        <taxon>Cyanophyceae</taxon>
        <taxon>Desertifilales</taxon>
        <taxon>Desertifilaceae</taxon>
        <taxon>Desertifilum</taxon>
    </lineage>
</organism>
<dbReference type="Proteomes" id="UP000095472">
    <property type="component" value="Chromosome"/>
</dbReference>
<proteinExistence type="predicted"/>
<name>A0ACD5GPM0_9CYAN</name>
<evidence type="ECO:0000313" key="1">
    <source>
        <dbReference type="EMBL" id="XPM62688.1"/>
    </source>
</evidence>
<sequence>MRWWRFWWQTFLQSTLDHPVQCVDLVLSISAVGWLAVWLIEQQWTYLVLGSSYAVGLATTTLVREAIAPSPHAQVVRASALLLLIISICSFVDVAHYL</sequence>
<protein>
    <submittedName>
        <fullName evidence="1">Uncharacterized protein</fullName>
    </submittedName>
</protein>
<dbReference type="EMBL" id="CP182909">
    <property type="protein sequence ID" value="XPM62688.1"/>
    <property type="molecule type" value="Genomic_DNA"/>
</dbReference>
<reference evidence="1 2" key="1">
    <citation type="journal article" date="2016" name="Genome Announc.">
        <title>Draft Genome Sequence of the Thermotolerant Cyanobacterium Desertifilum sp. IPPAS B-1220.</title>
        <authorList>
            <person name="Mironov K.S."/>
            <person name="Sinetova M.A."/>
            <person name="Bolatkhan K."/>
            <person name="Zayadan B.K."/>
            <person name="Ustinova V.V."/>
            <person name="Kupriyanova E.V."/>
            <person name="Skrypnik A.N."/>
            <person name="Gogoleva N.E."/>
            <person name="Gogolev Y.V."/>
            <person name="Los D.A."/>
        </authorList>
    </citation>
    <scope>NUCLEOTIDE SEQUENCE [LARGE SCALE GENOMIC DNA]</scope>
    <source>
        <strain evidence="1 2">IPPAS B-1220</strain>
    </source>
</reference>
<evidence type="ECO:0000313" key="2">
    <source>
        <dbReference type="Proteomes" id="UP000095472"/>
    </source>
</evidence>
<accession>A0ACD5GPM0</accession>
<gene>
    <name evidence="1" type="ORF">BH720_024095</name>
</gene>
<keyword evidence="2" id="KW-1185">Reference proteome</keyword>